<evidence type="ECO:0000313" key="1">
    <source>
        <dbReference type="EMBL" id="MCW4139044.1"/>
    </source>
</evidence>
<dbReference type="AlphaFoldDB" id="A0AAW5UCL0"/>
<sequence>MEHQNKTRFRDIINAKNAQSNVIETRLPIEKKYSIHIPFEVMDFLGNDYVIVSPKRFSRIKAFRYLLSRHIDGLEKGELKRNYISQLCKDWKWTRPTVVSFLKSLQQMNVIDIKQILSAKMVSVNPTIIVMSLSKEELDKMAQRKLLQLPSPLPHISSGETKLFT</sequence>
<gene>
    <name evidence="1" type="ORF">ONT01_14985</name>
</gene>
<protein>
    <submittedName>
        <fullName evidence="1">Uncharacterized protein</fullName>
    </submittedName>
</protein>
<dbReference type="EMBL" id="JAPDVD010000003">
    <property type="protein sequence ID" value="MCW4139044.1"/>
    <property type="molecule type" value="Genomic_DNA"/>
</dbReference>
<proteinExistence type="predicted"/>
<dbReference type="RefSeq" id="WP_153087728.1">
    <property type="nucleotide sequence ID" value="NZ_DAWERD010000067.1"/>
</dbReference>
<accession>A0AAW5UCL0</accession>
<evidence type="ECO:0000313" key="2">
    <source>
        <dbReference type="Proteomes" id="UP001208620"/>
    </source>
</evidence>
<dbReference type="Proteomes" id="UP001208620">
    <property type="component" value="Unassembled WGS sequence"/>
</dbReference>
<name>A0AAW5UCL0_9BACT</name>
<organism evidence="1 2">
    <name type="scientific">Segatella copri</name>
    <dbReference type="NCBI Taxonomy" id="165179"/>
    <lineage>
        <taxon>Bacteria</taxon>
        <taxon>Pseudomonadati</taxon>
        <taxon>Bacteroidota</taxon>
        <taxon>Bacteroidia</taxon>
        <taxon>Bacteroidales</taxon>
        <taxon>Prevotellaceae</taxon>
        <taxon>Segatella</taxon>
    </lineage>
</organism>
<reference evidence="1" key="1">
    <citation type="submission" date="2022-11" db="EMBL/GenBank/DDBJ databases">
        <title>Genomic repertoires linked with pathogenic potency of arthritogenic Prevotella copri isolated from the gut of rheumatoid arthritis patients.</title>
        <authorList>
            <person name="Nii T."/>
            <person name="Maeda Y."/>
            <person name="Motooka D."/>
            <person name="Naito M."/>
            <person name="Matsumoto Y."/>
            <person name="Ogawa T."/>
            <person name="Oguro-Igashira E."/>
            <person name="Kishikawa T."/>
            <person name="Yamashita M."/>
            <person name="Koizumi S."/>
            <person name="Kurakawa T."/>
            <person name="Okumura R."/>
            <person name="Kayama H."/>
            <person name="Murakami M."/>
            <person name="Sakaguchi T."/>
            <person name="Das B."/>
            <person name="Nakamura S."/>
            <person name="Okada Y."/>
            <person name="Kumanogoh A."/>
            <person name="Takeda K."/>
        </authorList>
    </citation>
    <scope>NUCLEOTIDE SEQUENCE</scope>
    <source>
        <strain evidence="1">H105_2-2</strain>
    </source>
</reference>
<comment type="caution">
    <text evidence="1">The sequence shown here is derived from an EMBL/GenBank/DDBJ whole genome shotgun (WGS) entry which is preliminary data.</text>
</comment>